<dbReference type="GO" id="GO:0031410">
    <property type="term" value="C:cytoplasmic vesicle"/>
    <property type="evidence" value="ECO:0007669"/>
    <property type="project" value="UniProtKB-KW"/>
</dbReference>
<keyword evidence="5" id="KW-0968">Cytoplasmic vesicle</keyword>
<evidence type="ECO:0000313" key="6">
    <source>
        <dbReference type="EMBL" id="ENN81630.1"/>
    </source>
</evidence>
<evidence type="ECO:0000256" key="4">
    <source>
        <dbReference type="ARBA" id="ARBA00023136"/>
    </source>
</evidence>
<name>N6UIS5_DENPD</name>
<dbReference type="GO" id="GO:0005789">
    <property type="term" value="C:endoplasmic reticulum membrane"/>
    <property type="evidence" value="ECO:0007669"/>
    <property type="project" value="TreeGrafter"/>
</dbReference>
<evidence type="ECO:0000256" key="2">
    <source>
        <dbReference type="ARBA" id="ARBA00022824"/>
    </source>
</evidence>
<dbReference type="GO" id="GO:0070072">
    <property type="term" value="P:vacuolar proton-transporting V-type ATPase complex assembly"/>
    <property type="evidence" value="ECO:0007669"/>
    <property type="project" value="InterPro"/>
</dbReference>
<keyword evidence="2" id="KW-0256">Endoplasmic reticulum</keyword>
<dbReference type="HOGENOM" id="CLU_1556861_0_0_1"/>
<proteinExistence type="predicted"/>
<dbReference type="Pfam" id="PF09446">
    <property type="entry name" value="VMA21"/>
    <property type="match status" value="1"/>
</dbReference>
<evidence type="ECO:0000256" key="1">
    <source>
        <dbReference type="ARBA" id="ARBA00022692"/>
    </source>
</evidence>
<feature type="non-terminal residue" evidence="6">
    <location>
        <position position="1"/>
    </location>
</feature>
<dbReference type="InterPro" id="IPR019013">
    <property type="entry name" value="Vma21"/>
</dbReference>
<protein>
    <submittedName>
        <fullName evidence="6">Uncharacterized protein</fullName>
    </submittedName>
</protein>
<sequence length="172" mass="19478">MEKGQFNHSVKVPKLYKCAAKIIEKVTEGAGSIKQLVYEKTHFMDGESELTQRHPASEEVSPSAPLEQQEDWLPSQTRQAARAVALLLFFSFLMFTVPFLVFYGTKHVALEYWHLDTFQSNAISVFTAVLSVNVIIGIYAYIAYKEPDYDSEGNIVLETPAEPKEQLDLKED</sequence>
<accession>N6UIS5</accession>
<evidence type="ECO:0000256" key="5">
    <source>
        <dbReference type="ARBA" id="ARBA00023329"/>
    </source>
</evidence>
<dbReference type="PANTHER" id="PTHR31792">
    <property type="entry name" value="VACUOLAR ATPASE ASSEMBLY INTEGRAL MEMBRANE PROTEIN VMA21"/>
    <property type="match status" value="1"/>
</dbReference>
<keyword evidence="1" id="KW-0812">Transmembrane</keyword>
<keyword evidence="4" id="KW-0472">Membrane</keyword>
<dbReference type="EMBL" id="KB740081">
    <property type="protein sequence ID" value="ENN81630.1"/>
    <property type="molecule type" value="Genomic_DNA"/>
</dbReference>
<evidence type="ECO:0000256" key="3">
    <source>
        <dbReference type="ARBA" id="ARBA00022989"/>
    </source>
</evidence>
<dbReference type="PANTHER" id="PTHR31792:SF3">
    <property type="entry name" value="VACUOLAR ATPASE ASSEMBLY INTEGRAL MEMBRANE PROTEIN VMA21"/>
    <property type="match status" value="1"/>
</dbReference>
<keyword evidence="3" id="KW-1133">Transmembrane helix</keyword>
<dbReference type="OrthoDB" id="435282at2759"/>
<organism evidence="6">
    <name type="scientific">Dendroctonus ponderosae</name>
    <name type="common">Mountain pine beetle</name>
    <dbReference type="NCBI Taxonomy" id="77166"/>
    <lineage>
        <taxon>Eukaryota</taxon>
        <taxon>Metazoa</taxon>
        <taxon>Ecdysozoa</taxon>
        <taxon>Arthropoda</taxon>
        <taxon>Hexapoda</taxon>
        <taxon>Insecta</taxon>
        <taxon>Pterygota</taxon>
        <taxon>Neoptera</taxon>
        <taxon>Endopterygota</taxon>
        <taxon>Coleoptera</taxon>
        <taxon>Polyphaga</taxon>
        <taxon>Cucujiformia</taxon>
        <taxon>Curculionidae</taxon>
        <taxon>Scolytinae</taxon>
        <taxon>Dendroctonus</taxon>
    </lineage>
</organism>
<gene>
    <name evidence="6" type="ORF">YQE_01993</name>
</gene>
<reference evidence="6" key="1">
    <citation type="journal article" date="2013" name="Genome Biol.">
        <title>Draft genome of the mountain pine beetle, Dendroctonus ponderosae Hopkins, a major forest pest.</title>
        <authorList>
            <person name="Keeling C.I."/>
            <person name="Yuen M.M."/>
            <person name="Liao N.Y."/>
            <person name="Docking T.R."/>
            <person name="Chan S.K."/>
            <person name="Taylor G.A."/>
            <person name="Palmquist D.L."/>
            <person name="Jackman S.D."/>
            <person name="Nguyen A."/>
            <person name="Li M."/>
            <person name="Henderson H."/>
            <person name="Janes J.K."/>
            <person name="Zhao Y."/>
            <person name="Pandoh P."/>
            <person name="Moore R."/>
            <person name="Sperling F.A."/>
            <person name="Huber D.P."/>
            <person name="Birol I."/>
            <person name="Jones S.J."/>
            <person name="Bohlmann J."/>
        </authorList>
    </citation>
    <scope>NUCLEOTIDE SEQUENCE</scope>
</reference>
<dbReference type="AlphaFoldDB" id="N6UIS5"/>